<sequence>MLETEGGGSDSDVRQASIHCLQVSYEGGEAGRASFWSLKRSALLIGQEQAYEWMPGSRDTSATASLGEAWSAIHDLLDRQPLALCLKVGSVLFSNVVSVCQLPIT</sequence>
<evidence type="ECO:0000313" key="2">
    <source>
        <dbReference type="Proteomes" id="UP000295703"/>
    </source>
</evidence>
<reference evidence="1 2" key="1">
    <citation type="submission" date="2018-12" db="EMBL/GenBank/DDBJ databases">
        <title>Genome sequence and assembly of Colletotrichum trifolii.</title>
        <authorList>
            <person name="Gan P."/>
            <person name="Shirasu K."/>
        </authorList>
    </citation>
    <scope>NUCLEOTIDE SEQUENCE [LARGE SCALE GENOMIC DNA]</scope>
    <source>
        <strain evidence="1 2">543-2</strain>
    </source>
</reference>
<organism evidence="1 2">
    <name type="scientific">Colletotrichum trifolii</name>
    <dbReference type="NCBI Taxonomy" id="5466"/>
    <lineage>
        <taxon>Eukaryota</taxon>
        <taxon>Fungi</taxon>
        <taxon>Dikarya</taxon>
        <taxon>Ascomycota</taxon>
        <taxon>Pezizomycotina</taxon>
        <taxon>Sordariomycetes</taxon>
        <taxon>Hypocreomycetidae</taxon>
        <taxon>Glomerellales</taxon>
        <taxon>Glomerellaceae</taxon>
        <taxon>Colletotrichum</taxon>
        <taxon>Colletotrichum orbiculare species complex</taxon>
    </lineage>
</organism>
<dbReference type="Proteomes" id="UP000295703">
    <property type="component" value="Unassembled WGS sequence"/>
</dbReference>
<keyword evidence="2" id="KW-1185">Reference proteome</keyword>
<comment type="caution">
    <text evidence="1">The sequence shown here is derived from an EMBL/GenBank/DDBJ whole genome shotgun (WGS) entry which is preliminary data.</text>
</comment>
<name>A0A4R8PRV3_COLTR</name>
<dbReference type="EMBL" id="RYZW01002261">
    <property type="protein sequence ID" value="TDZ28038.1"/>
    <property type="molecule type" value="Genomic_DNA"/>
</dbReference>
<gene>
    <name evidence="1" type="ORF">CTRI78_v012155</name>
</gene>
<dbReference type="AlphaFoldDB" id="A0A4R8PRV3"/>
<proteinExistence type="predicted"/>
<accession>A0A4R8PRV3</accession>
<protein>
    <submittedName>
        <fullName evidence="1">Uncharacterized protein</fullName>
    </submittedName>
</protein>
<evidence type="ECO:0000313" key="1">
    <source>
        <dbReference type="EMBL" id="TDZ28038.1"/>
    </source>
</evidence>